<dbReference type="STRING" id="326427.Cagg_1964"/>
<gene>
    <name evidence="3" type="ordered locus">Cagg_1964</name>
</gene>
<dbReference type="CAZy" id="GT4">
    <property type="family name" value="Glycosyltransferase Family 4"/>
</dbReference>
<evidence type="ECO:0000259" key="2">
    <source>
        <dbReference type="Pfam" id="PF13439"/>
    </source>
</evidence>
<dbReference type="HOGENOM" id="CLU_009583_2_4_0"/>
<name>B8GBP1_CHLAD</name>
<dbReference type="InterPro" id="IPR001296">
    <property type="entry name" value="Glyco_trans_1"/>
</dbReference>
<reference evidence="3" key="1">
    <citation type="submission" date="2008-12" db="EMBL/GenBank/DDBJ databases">
        <title>Complete sequence of Chloroflexus aggregans DSM 9485.</title>
        <authorList>
            <consortium name="US DOE Joint Genome Institute"/>
            <person name="Lucas S."/>
            <person name="Copeland A."/>
            <person name="Lapidus A."/>
            <person name="Glavina del Rio T."/>
            <person name="Dalin E."/>
            <person name="Tice H."/>
            <person name="Pitluck S."/>
            <person name="Foster B."/>
            <person name="Larimer F."/>
            <person name="Land M."/>
            <person name="Hauser L."/>
            <person name="Kyrpides N."/>
            <person name="Mikhailova N."/>
            <person name="Bryant D."/>
            <person name="Richardson P."/>
        </authorList>
    </citation>
    <scope>NUCLEOTIDE SEQUENCE</scope>
    <source>
        <strain evidence="3">DSM 9485</strain>
    </source>
</reference>
<dbReference type="eggNOG" id="COG0438">
    <property type="taxonomic scope" value="Bacteria"/>
</dbReference>
<dbReference type="PANTHER" id="PTHR45947:SF3">
    <property type="entry name" value="SULFOQUINOVOSYL TRANSFERASE SQD2"/>
    <property type="match status" value="1"/>
</dbReference>
<dbReference type="SUPFAM" id="SSF53756">
    <property type="entry name" value="UDP-Glycosyltransferase/glycogen phosphorylase"/>
    <property type="match status" value="1"/>
</dbReference>
<evidence type="ECO:0000313" key="4">
    <source>
        <dbReference type="Proteomes" id="UP000002508"/>
    </source>
</evidence>
<dbReference type="OrthoDB" id="9806653at2"/>
<dbReference type="KEGG" id="cag:Cagg_1964"/>
<evidence type="ECO:0000313" key="3">
    <source>
        <dbReference type="EMBL" id="ACL24858.1"/>
    </source>
</evidence>
<dbReference type="Pfam" id="PF13439">
    <property type="entry name" value="Glyco_transf_4"/>
    <property type="match status" value="1"/>
</dbReference>
<keyword evidence="3" id="KW-0808">Transferase</keyword>
<organism evidence="3 4">
    <name type="scientific">Chloroflexus aggregans (strain MD-66 / DSM 9485)</name>
    <dbReference type="NCBI Taxonomy" id="326427"/>
    <lineage>
        <taxon>Bacteria</taxon>
        <taxon>Bacillati</taxon>
        <taxon>Chloroflexota</taxon>
        <taxon>Chloroflexia</taxon>
        <taxon>Chloroflexales</taxon>
        <taxon>Chloroflexineae</taxon>
        <taxon>Chloroflexaceae</taxon>
        <taxon>Chloroflexus</taxon>
    </lineage>
</organism>
<proteinExistence type="predicted"/>
<feature type="domain" description="Glycosyltransferase subfamily 4-like N-terminal" evidence="2">
    <location>
        <begin position="22"/>
        <end position="184"/>
    </location>
</feature>
<protein>
    <submittedName>
        <fullName evidence="3">Glycosyl transferase group 1</fullName>
    </submittedName>
</protein>
<keyword evidence="4" id="KW-1185">Reference proteome</keyword>
<sequence length="385" mass="43533">MHRRILILASWYPNATSPVGGVFIKEQAQILAEHFEVTVLAVQTTGLRATLRNHSYHGIERDGNLTIYRVYAPTLPYVPHLSLLSSAYFAWQGLRQYIHHHGRPDLIHAHVVLPCGWIAARAAQAWGVPAILTEHTSPFTVHLYTRLQRYLVRETIIHLPVLAISPSLRQRILEFVPTTDVRVLGEVIKTRFFTPSETDAEPTQSKKRFLTVALLTEQKGVDHLLQAAALLRQQIDCPFELVIGGDGPARPRLEQLARQFGLKDICRFVGLLNRTQVRDWMRWCDVFILPSIHETFGVVLGEAMACGKPVIATRCGGPEFVVEDGCGLLVPIADPYALADAMKQFLQDRVQYDPSLIRESVCQRFGEEAFLRNIETIYNEIWSKS</sequence>
<dbReference type="Pfam" id="PF00534">
    <property type="entry name" value="Glycos_transf_1"/>
    <property type="match status" value="1"/>
</dbReference>
<dbReference type="GO" id="GO:0016757">
    <property type="term" value="F:glycosyltransferase activity"/>
    <property type="evidence" value="ECO:0007669"/>
    <property type="project" value="InterPro"/>
</dbReference>
<dbReference type="RefSeq" id="WP_015940717.1">
    <property type="nucleotide sequence ID" value="NC_011831.1"/>
</dbReference>
<feature type="domain" description="Glycosyl transferase family 1" evidence="1">
    <location>
        <begin position="204"/>
        <end position="349"/>
    </location>
</feature>
<evidence type="ECO:0000259" key="1">
    <source>
        <dbReference type="Pfam" id="PF00534"/>
    </source>
</evidence>
<dbReference type="EMBL" id="CP001337">
    <property type="protein sequence ID" value="ACL24858.1"/>
    <property type="molecule type" value="Genomic_DNA"/>
</dbReference>
<dbReference type="Gene3D" id="3.40.50.2000">
    <property type="entry name" value="Glycogen Phosphorylase B"/>
    <property type="match status" value="2"/>
</dbReference>
<dbReference type="Proteomes" id="UP000002508">
    <property type="component" value="Chromosome"/>
</dbReference>
<dbReference type="PANTHER" id="PTHR45947">
    <property type="entry name" value="SULFOQUINOVOSYL TRANSFERASE SQD2"/>
    <property type="match status" value="1"/>
</dbReference>
<dbReference type="InterPro" id="IPR050194">
    <property type="entry name" value="Glycosyltransferase_grp1"/>
</dbReference>
<dbReference type="InterPro" id="IPR028098">
    <property type="entry name" value="Glyco_trans_4-like_N"/>
</dbReference>
<accession>B8GBP1</accession>
<dbReference type="AlphaFoldDB" id="B8GBP1"/>